<feature type="non-terminal residue" evidence="1">
    <location>
        <position position="1"/>
    </location>
</feature>
<evidence type="ECO:0008006" key="3">
    <source>
        <dbReference type="Google" id="ProtNLM"/>
    </source>
</evidence>
<evidence type="ECO:0000313" key="1">
    <source>
        <dbReference type="EMBL" id="WAR16108.1"/>
    </source>
</evidence>
<accession>A0ABY7F1P0</accession>
<evidence type="ECO:0000313" key="2">
    <source>
        <dbReference type="Proteomes" id="UP001164746"/>
    </source>
</evidence>
<keyword evidence="2" id="KW-1185">Reference proteome</keyword>
<dbReference type="EMBL" id="CP111021">
    <property type="protein sequence ID" value="WAR16108.1"/>
    <property type="molecule type" value="Genomic_DNA"/>
</dbReference>
<name>A0ABY7F1P0_MYAAR</name>
<sequence>MNIKNTPDRQHSNAYELSRKPCLQCVILNQDKNVVPVQLLLSLERKTSADAEQLVRKLEDNCTILSLHQVSLPLKCCRILLFVTHDAKPSAHICMRKAMIAKFRQIFYWPGLCSDKDRTTKAPMEKGRSGNPIERLALEILVPLPEIEQRPLYILVTGDYFSTWTEIFAMRNKKAET</sequence>
<protein>
    <recommendedName>
        <fullName evidence="3">Integrase zinc-binding domain-containing protein</fullName>
    </recommendedName>
</protein>
<reference evidence="1" key="1">
    <citation type="submission" date="2022-11" db="EMBL/GenBank/DDBJ databases">
        <title>Centuries of genome instability and evolution in soft-shell clam transmissible cancer (bioRxiv).</title>
        <authorList>
            <person name="Hart S.F.M."/>
            <person name="Yonemitsu M.A."/>
            <person name="Giersch R.M."/>
            <person name="Beal B.F."/>
            <person name="Arriagada G."/>
            <person name="Davis B.W."/>
            <person name="Ostrander E.A."/>
            <person name="Goff S.P."/>
            <person name="Metzger M.J."/>
        </authorList>
    </citation>
    <scope>NUCLEOTIDE SEQUENCE</scope>
    <source>
        <strain evidence="1">MELC-2E11</strain>
        <tissue evidence="1">Siphon/mantle</tissue>
    </source>
</reference>
<dbReference type="Proteomes" id="UP001164746">
    <property type="component" value="Chromosome 10"/>
</dbReference>
<proteinExistence type="predicted"/>
<organism evidence="1 2">
    <name type="scientific">Mya arenaria</name>
    <name type="common">Soft-shell clam</name>
    <dbReference type="NCBI Taxonomy" id="6604"/>
    <lineage>
        <taxon>Eukaryota</taxon>
        <taxon>Metazoa</taxon>
        <taxon>Spiralia</taxon>
        <taxon>Lophotrochozoa</taxon>
        <taxon>Mollusca</taxon>
        <taxon>Bivalvia</taxon>
        <taxon>Autobranchia</taxon>
        <taxon>Heteroconchia</taxon>
        <taxon>Euheterodonta</taxon>
        <taxon>Imparidentia</taxon>
        <taxon>Neoheterodontei</taxon>
        <taxon>Myida</taxon>
        <taxon>Myoidea</taxon>
        <taxon>Myidae</taxon>
        <taxon>Mya</taxon>
    </lineage>
</organism>
<gene>
    <name evidence="1" type="ORF">MAR_030702</name>
</gene>